<dbReference type="GO" id="GO:0046983">
    <property type="term" value="F:protein dimerization activity"/>
    <property type="evidence" value="ECO:0007669"/>
    <property type="project" value="InterPro"/>
</dbReference>
<dbReference type="PANTHER" id="PTHR45883:SF2">
    <property type="entry name" value="HSC70-INTERACTING PROTEIN"/>
    <property type="match status" value="1"/>
</dbReference>
<feature type="compositionally biased region" description="Basic and acidic residues" evidence="3">
    <location>
        <begin position="47"/>
        <end position="57"/>
    </location>
</feature>
<keyword evidence="6" id="KW-1185">Reference proteome</keyword>
<proteinExistence type="predicted"/>
<dbReference type="FunFam" id="6.10.250.3420:FF:000001">
    <property type="entry name" value="Hsc70-interacting protein-like protein"/>
    <property type="match status" value="1"/>
</dbReference>
<dbReference type="EMBL" id="KI632112">
    <property type="protein sequence ID" value="EYU24774.1"/>
    <property type="molecule type" value="Genomic_DNA"/>
</dbReference>
<gene>
    <name evidence="5" type="ORF">MIMGU_mgv1a0074362mg</name>
</gene>
<evidence type="ECO:0000259" key="4">
    <source>
        <dbReference type="Pfam" id="PF18253"/>
    </source>
</evidence>
<feature type="region of interest" description="Disordered" evidence="3">
    <location>
        <begin position="39"/>
        <end position="99"/>
    </location>
</feature>
<evidence type="ECO:0000313" key="6">
    <source>
        <dbReference type="Proteomes" id="UP000030748"/>
    </source>
</evidence>
<evidence type="ECO:0000313" key="5">
    <source>
        <dbReference type="EMBL" id="EYU24774.1"/>
    </source>
</evidence>
<name>A0A022QAX9_ERYGU</name>
<dbReference type="AlphaFoldDB" id="A0A022QAX9"/>
<dbReference type="CDD" id="cd14438">
    <property type="entry name" value="Hip_N"/>
    <property type="match status" value="1"/>
</dbReference>
<sequence>MDASKVEQLREFVEQCESNPSLLSDPSLSFFRDYIESLGGEIPSPGRDYKSKSHVVDESDEDMDDIEDEEAQVPEEEEEEEEPEIVESDIELDESGVVQ</sequence>
<feature type="non-terminal residue" evidence="5">
    <location>
        <position position="99"/>
    </location>
</feature>
<accession>A0A022QAX9</accession>
<evidence type="ECO:0000256" key="2">
    <source>
        <dbReference type="ARBA" id="ARBA00022803"/>
    </source>
</evidence>
<protein>
    <recommendedName>
        <fullName evidence="4">Hsp70-interacting protein N-terminal domain-containing protein</fullName>
    </recommendedName>
</protein>
<keyword evidence="1" id="KW-0677">Repeat</keyword>
<dbReference type="PANTHER" id="PTHR45883">
    <property type="entry name" value="HSC70-INTERACTING PROTEIN"/>
    <property type="match status" value="1"/>
</dbReference>
<feature type="domain" description="Hsp70-interacting protein N-terminal" evidence="4">
    <location>
        <begin position="2"/>
        <end position="43"/>
    </location>
</feature>
<reference evidence="5 6" key="1">
    <citation type="journal article" date="2013" name="Proc. Natl. Acad. Sci. U.S.A.">
        <title>Fine-scale variation in meiotic recombination in Mimulus inferred from population shotgun sequencing.</title>
        <authorList>
            <person name="Hellsten U."/>
            <person name="Wright K.M."/>
            <person name="Jenkins J."/>
            <person name="Shu S."/>
            <person name="Yuan Y."/>
            <person name="Wessler S.R."/>
            <person name="Schmutz J."/>
            <person name="Willis J.H."/>
            <person name="Rokhsar D.S."/>
        </authorList>
    </citation>
    <scope>NUCLEOTIDE SEQUENCE [LARGE SCALE GENOMIC DNA]</scope>
    <source>
        <strain evidence="6">cv. DUN x IM62</strain>
    </source>
</reference>
<dbReference type="STRING" id="4155.A0A022QAX9"/>
<dbReference type="InterPro" id="IPR034649">
    <property type="entry name" value="Hip_N"/>
</dbReference>
<keyword evidence="2" id="KW-0802">TPR repeat</keyword>
<evidence type="ECO:0000256" key="1">
    <source>
        <dbReference type="ARBA" id="ARBA00022737"/>
    </source>
</evidence>
<feature type="compositionally biased region" description="Acidic residues" evidence="3">
    <location>
        <begin position="58"/>
        <end position="99"/>
    </location>
</feature>
<evidence type="ECO:0000256" key="3">
    <source>
        <dbReference type="SAM" id="MobiDB-lite"/>
    </source>
</evidence>
<organism evidence="5 6">
    <name type="scientific">Erythranthe guttata</name>
    <name type="common">Yellow monkey flower</name>
    <name type="synonym">Mimulus guttatus</name>
    <dbReference type="NCBI Taxonomy" id="4155"/>
    <lineage>
        <taxon>Eukaryota</taxon>
        <taxon>Viridiplantae</taxon>
        <taxon>Streptophyta</taxon>
        <taxon>Embryophyta</taxon>
        <taxon>Tracheophyta</taxon>
        <taxon>Spermatophyta</taxon>
        <taxon>Magnoliopsida</taxon>
        <taxon>eudicotyledons</taxon>
        <taxon>Gunneridae</taxon>
        <taxon>Pentapetalae</taxon>
        <taxon>asterids</taxon>
        <taxon>lamiids</taxon>
        <taxon>Lamiales</taxon>
        <taxon>Phrymaceae</taxon>
        <taxon>Erythranthe</taxon>
    </lineage>
</organism>
<dbReference type="Proteomes" id="UP000030748">
    <property type="component" value="Unassembled WGS sequence"/>
</dbReference>
<dbReference type="Pfam" id="PF18253">
    <property type="entry name" value="HipN"/>
    <property type="match status" value="1"/>
</dbReference>
<dbReference type="Gene3D" id="6.10.250.3420">
    <property type="match status" value="1"/>
</dbReference>